<dbReference type="Proteomes" id="UP001054945">
    <property type="component" value="Unassembled WGS sequence"/>
</dbReference>
<name>A0AAV4XX49_CAEEX</name>
<accession>A0AAV4XX49</accession>
<organism evidence="1 2">
    <name type="scientific">Caerostris extrusa</name>
    <name type="common">Bark spider</name>
    <name type="synonym">Caerostris bankana</name>
    <dbReference type="NCBI Taxonomy" id="172846"/>
    <lineage>
        <taxon>Eukaryota</taxon>
        <taxon>Metazoa</taxon>
        <taxon>Ecdysozoa</taxon>
        <taxon>Arthropoda</taxon>
        <taxon>Chelicerata</taxon>
        <taxon>Arachnida</taxon>
        <taxon>Araneae</taxon>
        <taxon>Araneomorphae</taxon>
        <taxon>Entelegynae</taxon>
        <taxon>Araneoidea</taxon>
        <taxon>Araneidae</taxon>
        <taxon>Caerostris</taxon>
    </lineage>
</organism>
<gene>
    <name evidence="1" type="ORF">CEXT_661881</name>
</gene>
<dbReference type="EMBL" id="BPLR01001080">
    <property type="protein sequence ID" value="GIY99726.1"/>
    <property type="molecule type" value="Genomic_DNA"/>
</dbReference>
<sequence>MATKSLCMYGGVPKSTFSPNTRATIPIHGYINNKRQSPGTVRWLDFIAYMKLLLYVMPKKVLTEACFYHECPICYDPDRVHPLKDISMASVRGKNGQHFCSSSSPRFPCCQTLGTRIYGTEIKESSP</sequence>
<evidence type="ECO:0000313" key="2">
    <source>
        <dbReference type="Proteomes" id="UP001054945"/>
    </source>
</evidence>
<reference evidence="1 2" key="1">
    <citation type="submission" date="2021-06" db="EMBL/GenBank/DDBJ databases">
        <title>Caerostris extrusa draft genome.</title>
        <authorList>
            <person name="Kono N."/>
            <person name="Arakawa K."/>
        </authorList>
    </citation>
    <scope>NUCLEOTIDE SEQUENCE [LARGE SCALE GENOMIC DNA]</scope>
</reference>
<protein>
    <submittedName>
        <fullName evidence="1">Uncharacterized protein</fullName>
    </submittedName>
</protein>
<proteinExistence type="predicted"/>
<comment type="caution">
    <text evidence="1">The sequence shown here is derived from an EMBL/GenBank/DDBJ whole genome shotgun (WGS) entry which is preliminary data.</text>
</comment>
<dbReference type="AlphaFoldDB" id="A0AAV4XX49"/>
<evidence type="ECO:0000313" key="1">
    <source>
        <dbReference type="EMBL" id="GIY99726.1"/>
    </source>
</evidence>
<keyword evidence="2" id="KW-1185">Reference proteome</keyword>